<protein>
    <submittedName>
        <fullName evidence="1">Uncharacterized protein</fullName>
    </submittedName>
</protein>
<dbReference type="EMBL" id="MT142494">
    <property type="protein sequence ID" value="QJA82732.1"/>
    <property type="molecule type" value="Genomic_DNA"/>
</dbReference>
<evidence type="ECO:0000313" key="1">
    <source>
        <dbReference type="EMBL" id="QJA64995.1"/>
    </source>
</evidence>
<reference evidence="1" key="1">
    <citation type="submission" date="2020-03" db="EMBL/GenBank/DDBJ databases">
        <title>The deep terrestrial virosphere.</title>
        <authorList>
            <person name="Holmfeldt K."/>
            <person name="Nilsson E."/>
            <person name="Simone D."/>
            <person name="Lopez-Fernandez M."/>
            <person name="Wu X."/>
            <person name="de Brujin I."/>
            <person name="Lundin D."/>
            <person name="Andersson A."/>
            <person name="Bertilsson S."/>
            <person name="Dopson M."/>
        </authorList>
    </citation>
    <scope>NUCLEOTIDE SEQUENCE</scope>
    <source>
        <strain evidence="2">MM415A00374</strain>
        <strain evidence="1">MM415B00446</strain>
    </source>
</reference>
<dbReference type="AlphaFoldDB" id="A0A6M3J6Y2"/>
<dbReference type="EMBL" id="MT141530">
    <property type="protein sequence ID" value="QJA64995.1"/>
    <property type="molecule type" value="Genomic_DNA"/>
</dbReference>
<accession>A0A6M3J6Y2</accession>
<proteinExistence type="predicted"/>
<evidence type="ECO:0000313" key="2">
    <source>
        <dbReference type="EMBL" id="QJA82732.1"/>
    </source>
</evidence>
<sequence length="77" mass="8185">MADNTKIWLDTSGGMVERDTNGPWASIIDLDISDAIATHTALPDAHHPSNVGLTGTRTIDGHTLTFKNGLLVGYQAP</sequence>
<organism evidence="1">
    <name type="scientific">viral metagenome</name>
    <dbReference type="NCBI Taxonomy" id="1070528"/>
    <lineage>
        <taxon>unclassified sequences</taxon>
        <taxon>metagenomes</taxon>
        <taxon>organismal metagenomes</taxon>
    </lineage>
</organism>
<name>A0A6M3J6Y2_9ZZZZ</name>
<gene>
    <name evidence="2" type="ORF">MM415A00374_0044</name>
    <name evidence="1" type="ORF">MM415B00446_0019</name>
</gene>